<name>A0ABN3LUK0_STRLO</name>
<dbReference type="Gene3D" id="3.40.50.720">
    <property type="entry name" value="NAD(P)-binding Rossmann-like Domain"/>
    <property type="match status" value="1"/>
</dbReference>
<dbReference type="InterPro" id="IPR036291">
    <property type="entry name" value="NAD(P)-bd_dom_sf"/>
</dbReference>
<dbReference type="Pfam" id="PF13602">
    <property type="entry name" value="ADH_zinc_N_2"/>
    <property type="match status" value="1"/>
</dbReference>
<dbReference type="InterPro" id="IPR020843">
    <property type="entry name" value="ER"/>
</dbReference>
<evidence type="ECO:0000313" key="5">
    <source>
        <dbReference type="Proteomes" id="UP001501777"/>
    </source>
</evidence>
<keyword evidence="5" id="KW-1185">Reference proteome</keyword>
<gene>
    <name evidence="4" type="ORF">GCM10010276_32050</name>
</gene>
<dbReference type="Proteomes" id="UP001501777">
    <property type="component" value="Unassembled WGS sequence"/>
</dbReference>
<evidence type="ECO:0000259" key="3">
    <source>
        <dbReference type="SMART" id="SM00829"/>
    </source>
</evidence>
<dbReference type="Pfam" id="PF08240">
    <property type="entry name" value="ADH_N"/>
    <property type="match status" value="1"/>
</dbReference>
<keyword evidence="2" id="KW-0560">Oxidoreductase</keyword>
<feature type="domain" description="Enoyl reductase (ER)" evidence="3">
    <location>
        <begin position="22"/>
        <end position="324"/>
    </location>
</feature>
<dbReference type="PANTHER" id="PTHR48106">
    <property type="entry name" value="QUINONE OXIDOREDUCTASE PIG3-RELATED"/>
    <property type="match status" value="1"/>
</dbReference>
<dbReference type="CDD" id="cd05289">
    <property type="entry name" value="MDR_like_2"/>
    <property type="match status" value="1"/>
</dbReference>
<dbReference type="SUPFAM" id="SSF50129">
    <property type="entry name" value="GroES-like"/>
    <property type="match status" value="1"/>
</dbReference>
<proteinExistence type="predicted"/>
<comment type="caution">
    <text evidence="4">The sequence shown here is derived from an EMBL/GenBank/DDBJ whole genome shotgun (WGS) entry which is preliminary data.</text>
</comment>
<evidence type="ECO:0000313" key="4">
    <source>
        <dbReference type="EMBL" id="GAA2490470.1"/>
    </source>
</evidence>
<sequence>MCPFGLVLLPDMSEAVVASTYGGPEALSVVDVTVPEPGPGQVRIAVRAAGVNPFDYKVYSGAFGTDPARLPLRLGTEASGVVTAVGADATGPAGPVEVGDEVIAYRAAGAYAAELVVPASSVVPKPARLSWEQAGGLMAAGVTAVHTLEAIGLGKGETVLIHGAAGGVGLTAVQLAVARAATVLATASEAKHELLRDLGAIPIAYGPGLADRVRAAAPGGVDAAADLVGTDEAVDVSVELVADRSRIATIAGFERGARAGIKLLGGAPGADPGTQVRAAARLQLTAEAEAGRLRILIADTHPLREAAAAHRQIMSGHITGKIVLIP</sequence>
<dbReference type="EMBL" id="BAAASG010000007">
    <property type="protein sequence ID" value="GAA2490470.1"/>
    <property type="molecule type" value="Genomic_DNA"/>
</dbReference>
<evidence type="ECO:0000256" key="2">
    <source>
        <dbReference type="ARBA" id="ARBA00023002"/>
    </source>
</evidence>
<organism evidence="4 5">
    <name type="scientific">Streptomyces longisporus</name>
    <dbReference type="NCBI Taxonomy" id="1948"/>
    <lineage>
        <taxon>Bacteria</taxon>
        <taxon>Bacillati</taxon>
        <taxon>Actinomycetota</taxon>
        <taxon>Actinomycetes</taxon>
        <taxon>Kitasatosporales</taxon>
        <taxon>Streptomycetaceae</taxon>
        <taxon>Streptomyces</taxon>
    </lineage>
</organism>
<dbReference type="InterPro" id="IPR011032">
    <property type="entry name" value="GroES-like_sf"/>
</dbReference>
<evidence type="ECO:0000256" key="1">
    <source>
        <dbReference type="ARBA" id="ARBA00022857"/>
    </source>
</evidence>
<dbReference type="SUPFAM" id="SSF51735">
    <property type="entry name" value="NAD(P)-binding Rossmann-fold domains"/>
    <property type="match status" value="1"/>
</dbReference>
<reference evidence="4 5" key="1">
    <citation type="journal article" date="2019" name="Int. J. Syst. Evol. Microbiol.">
        <title>The Global Catalogue of Microorganisms (GCM) 10K type strain sequencing project: providing services to taxonomists for standard genome sequencing and annotation.</title>
        <authorList>
            <consortium name="The Broad Institute Genomics Platform"/>
            <consortium name="The Broad Institute Genome Sequencing Center for Infectious Disease"/>
            <person name="Wu L."/>
            <person name="Ma J."/>
        </authorList>
    </citation>
    <scope>NUCLEOTIDE SEQUENCE [LARGE SCALE GENOMIC DNA]</scope>
    <source>
        <strain evidence="4 5">JCM 4395</strain>
    </source>
</reference>
<keyword evidence="1" id="KW-0521">NADP</keyword>
<dbReference type="InterPro" id="IPR013154">
    <property type="entry name" value="ADH-like_N"/>
</dbReference>
<dbReference type="Gene3D" id="3.90.180.10">
    <property type="entry name" value="Medium-chain alcohol dehydrogenases, catalytic domain"/>
    <property type="match status" value="1"/>
</dbReference>
<accession>A0ABN3LUK0</accession>
<dbReference type="SMART" id="SM00829">
    <property type="entry name" value="PKS_ER"/>
    <property type="match status" value="1"/>
</dbReference>
<protein>
    <submittedName>
        <fullName evidence="4">NADP-dependent oxidoreductase</fullName>
    </submittedName>
</protein>